<evidence type="ECO:0000313" key="4">
    <source>
        <dbReference type="Proteomes" id="UP001602322"/>
    </source>
</evidence>
<dbReference type="InterPro" id="IPR053147">
    <property type="entry name" value="Hsp_HslJ-like"/>
</dbReference>
<protein>
    <submittedName>
        <fullName evidence="3">META domain-containing protein</fullName>
    </submittedName>
</protein>
<name>A0ABW6X8I7_9ACTN</name>
<dbReference type="RefSeq" id="WP_387904461.1">
    <property type="nucleotide sequence ID" value="NZ_JBIBEG010000005.1"/>
</dbReference>
<evidence type="ECO:0000256" key="1">
    <source>
        <dbReference type="SAM" id="SignalP"/>
    </source>
</evidence>
<dbReference type="Pfam" id="PF03724">
    <property type="entry name" value="META"/>
    <property type="match status" value="2"/>
</dbReference>
<dbReference type="PANTHER" id="PTHR35535:SF2">
    <property type="entry name" value="DUF306 DOMAIN-CONTAINING PROTEIN"/>
    <property type="match status" value="1"/>
</dbReference>
<dbReference type="PANTHER" id="PTHR35535">
    <property type="entry name" value="HEAT SHOCK PROTEIN HSLJ"/>
    <property type="match status" value="1"/>
</dbReference>
<dbReference type="InterPro" id="IPR038670">
    <property type="entry name" value="HslJ-like_sf"/>
</dbReference>
<feature type="domain" description="DUF306" evidence="2">
    <location>
        <begin position="157"/>
        <end position="266"/>
    </location>
</feature>
<dbReference type="EMBL" id="JBIBEG010000005">
    <property type="protein sequence ID" value="MFF5898390.1"/>
    <property type="molecule type" value="Genomic_DNA"/>
</dbReference>
<dbReference type="InterPro" id="IPR005184">
    <property type="entry name" value="DUF306_Meta_HslJ"/>
</dbReference>
<keyword evidence="4" id="KW-1185">Reference proteome</keyword>
<evidence type="ECO:0000313" key="3">
    <source>
        <dbReference type="EMBL" id="MFF5898390.1"/>
    </source>
</evidence>
<dbReference type="Gene3D" id="2.40.128.270">
    <property type="match status" value="2"/>
</dbReference>
<dbReference type="Proteomes" id="UP001602322">
    <property type="component" value="Unassembled WGS sequence"/>
</dbReference>
<proteinExistence type="predicted"/>
<reference evidence="3 4" key="1">
    <citation type="submission" date="2024-10" db="EMBL/GenBank/DDBJ databases">
        <title>The Natural Products Discovery Center: Release of the First 8490 Sequenced Strains for Exploring Actinobacteria Biosynthetic Diversity.</title>
        <authorList>
            <person name="Kalkreuter E."/>
            <person name="Kautsar S.A."/>
            <person name="Yang D."/>
            <person name="Bader C.D."/>
            <person name="Teijaro C.N."/>
            <person name="Fluegel L."/>
            <person name="Davis C.M."/>
            <person name="Simpson J.R."/>
            <person name="Lauterbach L."/>
            <person name="Steele A.D."/>
            <person name="Gui C."/>
            <person name="Meng S."/>
            <person name="Li G."/>
            <person name="Viehrig K."/>
            <person name="Ye F."/>
            <person name="Su P."/>
            <person name="Kiefer A.F."/>
            <person name="Nichols A."/>
            <person name="Cepeda A.J."/>
            <person name="Yan W."/>
            <person name="Fan B."/>
            <person name="Jiang Y."/>
            <person name="Adhikari A."/>
            <person name="Zheng C.-J."/>
            <person name="Schuster L."/>
            <person name="Cowan T.M."/>
            <person name="Smanski M.J."/>
            <person name="Chevrette M.G."/>
            <person name="De Carvalho L.P.S."/>
            <person name="Shen B."/>
        </authorList>
    </citation>
    <scope>NUCLEOTIDE SEQUENCE [LARGE SCALE GENOMIC DNA]</scope>
    <source>
        <strain evidence="3 4">NPDC012540</strain>
    </source>
</reference>
<keyword evidence="1" id="KW-0732">Signal</keyword>
<gene>
    <name evidence="3" type="ORF">ACFY8O_21035</name>
</gene>
<feature type="chain" id="PRO_5046480810" evidence="1">
    <location>
        <begin position="21"/>
        <end position="275"/>
    </location>
</feature>
<organism evidence="3 4">
    <name type="scientific">Streptomyces argenteolus</name>
    <dbReference type="NCBI Taxonomy" id="67274"/>
    <lineage>
        <taxon>Bacteria</taxon>
        <taxon>Bacillati</taxon>
        <taxon>Actinomycetota</taxon>
        <taxon>Actinomycetes</taxon>
        <taxon>Kitasatosporales</taxon>
        <taxon>Streptomycetaceae</taxon>
        <taxon>Streptomyces</taxon>
    </lineage>
</organism>
<feature type="domain" description="DUF306" evidence="2">
    <location>
        <begin position="41"/>
        <end position="150"/>
    </location>
</feature>
<dbReference type="PROSITE" id="PS51257">
    <property type="entry name" value="PROKAR_LIPOPROTEIN"/>
    <property type="match status" value="1"/>
</dbReference>
<comment type="caution">
    <text evidence="3">The sequence shown here is derived from an EMBL/GenBank/DDBJ whole genome shotgun (WGS) entry which is preliminary data.</text>
</comment>
<evidence type="ECO:0000259" key="2">
    <source>
        <dbReference type="Pfam" id="PF03724"/>
    </source>
</evidence>
<sequence length="275" mass="27463">MREQRMAVSVLALLTLAACGTDPGSGAGSGDGSGAVRDEVPVTGVHWNVSSLTVGGRTTEAPSAAHVAIDSTGKATGNLGCNRFTADVEVDGDTVTVGPGTTTEMGCEKDVQQFEKALGSAFSGKLEAAVAGSGDARTLTLTTARGDSIALTSEPPAPLTGTAWKVTGLASDGVATSLPAGTEDTAHLTFGEDGTVEGSLGCNSFHGKAEAAGSTLTFGPLSSTRKMCPGPRMKLERALLGVLEGSTTYTIGHRSLSLTAKSGAGLHASAPAARN</sequence>
<accession>A0ABW6X8I7</accession>
<feature type="signal peptide" evidence="1">
    <location>
        <begin position="1"/>
        <end position="20"/>
    </location>
</feature>